<dbReference type="SUPFAM" id="SSF56801">
    <property type="entry name" value="Acetyl-CoA synthetase-like"/>
    <property type="match status" value="1"/>
</dbReference>
<dbReference type="InterPro" id="IPR050237">
    <property type="entry name" value="ATP-dep_AMP-bd_enzyme"/>
</dbReference>
<evidence type="ECO:0000313" key="3">
    <source>
        <dbReference type="EMBL" id="KLT44009.1"/>
    </source>
</evidence>
<dbReference type="InterPro" id="IPR020845">
    <property type="entry name" value="AMP-binding_CS"/>
</dbReference>
<dbReference type="GO" id="GO:0016878">
    <property type="term" value="F:acid-thiol ligase activity"/>
    <property type="evidence" value="ECO:0007669"/>
    <property type="project" value="UniProtKB-ARBA"/>
</dbReference>
<dbReference type="Proteomes" id="UP000053611">
    <property type="component" value="Unassembled WGS sequence"/>
</dbReference>
<evidence type="ECO:0000313" key="4">
    <source>
        <dbReference type="Proteomes" id="UP000053611"/>
    </source>
</evidence>
<sequence>MIRNGARVLRTTRLRQLGLAVAARPRLVCSPRQLQPALHTYSSTAAAVAPTQTTAKAADPSNPLNLLTPEECEALLTAPGSPYELEMREVAGRKLKAWKHTPRDFATFIRSNMERWADRELLNTPIAAPEPFEARESVTFGEAYERAATIAALLRERGIGVGDRVAVGGVNSTGWVVSCLGVQLLGAVPVLLNNGLVGESQVHCLKLTSPKFVLVDDKLAAQIGTEKIEGVGPVWCWGPTGHLSAEVQEAVTEISSMQARPQLVASVKAGEGLENLGPDSDSIVFFTSGTTSLPKGVLVTQHQALHIIHSSTYQNARTTLRLGAPVSEALKAYDPKPDGVAMLSIPLFHVQGTLTWLMVALHNGSKLVFLRHWSVPTAVKLMVEHRVGRIGGVPAIPAAILASPDLPADFELASTTYGGATPPSDLAQRLVKRWPKMLPGTGWGMTETSAFHTGFNGQEYLAKPHGAGQALPVTEIKVVDPQTRKELPAGEVGLLLARGQNVMKEYVNNPKATAETIDADGWLDTGDLAFIDSFGDLHMSDRVKDIIIRGGENIPSAEVERVLLADPRIAEASAVSVPCDIMGERVGVAVSLAPGVSREDATPLSIAQAAWPKLRYCARPDIVMVLDQLPWNPSQKVLKGEVKKILGAEWERVGRKPLVDSRDAKARQ</sequence>
<dbReference type="GeneID" id="28983197"/>
<feature type="domain" description="AMP-binding enzyme C-terminal" evidence="2">
    <location>
        <begin position="558"/>
        <end position="636"/>
    </location>
</feature>
<keyword evidence="4" id="KW-1185">Reference proteome</keyword>
<dbReference type="PANTHER" id="PTHR43767:SF1">
    <property type="entry name" value="NONRIBOSOMAL PEPTIDE SYNTHASE PES1 (EUROFUNG)-RELATED"/>
    <property type="match status" value="1"/>
</dbReference>
<dbReference type="PROSITE" id="PS00455">
    <property type="entry name" value="AMP_BINDING"/>
    <property type="match status" value="1"/>
</dbReference>
<accession>A0A0J1B8B8</accession>
<proteinExistence type="predicted"/>
<dbReference type="OrthoDB" id="288590at2759"/>
<evidence type="ECO:0000259" key="1">
    <source>
        <dbReference type="Pfam" id="PF00501"/>
    </source>
</evidence>
<dbReference type="RefSeq" id="XP_018280500.1">
    <property type="nucleotide sequence ID" value="XM_018422594.1"/>
</dbReference>
<dbReference type="InterPro" id="IPR000873">
    <property type="entry name" value="AMP-dep_synth/lig_dom"/>
</dbReference>
<evidence type="ECO:0000259" key="2">
    <source>
        <dbReference type="Pfam" id="PF13193"/>
    </source>
</evidence>
<dbReference type="STRING" id="879819.A0A0J1B8B8"/>
<reference evidence="3 4" key="1">
    <citation type="submission" date="2015-03" db="EMBL/GenBank/DDBJ databases">
        <title>Genomics and transcriptomics of the oil-accumulating basidiomycete yeast T. oleaginosus allow insights into substrate utilization and the diverse evolutionary trajectories of mating systems in fungi.</title>
        <authorList>
            <consortium name="DOE Joint Genome Institute"/>
            <person name="Kourist R."/>
            <person name="Kracht O."/>
            <person name="Bracharz F."/>
            <person name="Lipzen A."/>
            <person name="Nolan M."/>
            <person name="Ohm R."/>
            <person name="Grigoriev I."/>
            <person name="Sun S."/>
            <person name="Heitman J."/>
            <person name="Bruck T."/>
            <person name="Nowrousian M."/>
        </authorList>
    </citation>
    <scope>NUCLEOTIDE SEQUENCE [LARGE SCALE GENOMIC DNA]</scope>
    <source>
        <strain evidence="3 4">IBC0246</strain>
    </source>
</reference>
<dbReference type="Pfam" id="PF13193">
    <property type="entry name" value="AMP-binding_C"/>
    <property type="match status" value="1"/>
</dbReference>
<dbReference type="EMBL" id="KQ087190">
    <property type="protein sequence ID" value="KLT44009.1"/>
    <property type="molecule type" value="Genomic_DNA"/>
</dbReference>
<dbReference type="Pfam" id="PF00501">
    <property type="entry name" value="AMP-binding"/>
    <property type="match status" value="1"/>
</dbReference>
<organism evidence="3 4">
    <name type="scientific">Cutaneotrichosporon oleaginosum</name>
    <dbReference type="NCBI Taxonomy" id="879819"/>
    <lineage>
        <taxon>Eukaryota</taxon>
        <taxon>Fungi</taxon>
        <taxon>Dikarya</taxon>
        <taxon>Basidiomycota</taxon>
        <taxon>Agaricomycotina</taxon>
        <taxon>Tremellomycetes</taxon>
        <taxon>Trichosporonales</taxon>
        <taxon>Trichosporonaceae</taxon>
        <taxon>Cutaneotrichosporon</taxon>
    </lineage>
</organism>
<dbReference type="PANTHER" id="PTHR43767">
    <property type="entry name" value="LONG-CHAIN-FATTY-ACID--COA LIGASE"/>
    <property type="match status" value="1"/>
</dbReference>
<dbReference type="Gene3D" id="3.40.50.12780">
    <property type="entry name" value="N-terminal domain of ligase-like"/>
    <property type="match status" value="1"/>
</dbReference>
<feature type="domain" description="AMP-dependent synthetase/ligase" evidence="1">
    <location>
        <begin position="124"/>
        <end position="506"/>
    </location>
</feature>
<dbReference type="AlphaFoldDB" id="A0A0J1B8B8"/>
<dbReference type="InterPro" id="IPR025110">
    <property type="entry name" value="AMP-bd_C"/>
</dbReference>
<protein>
    <submittedName>
        <fullName evidence="3">Acetyl-CoA synthetase-like protein</fullName>
    </submittedName>
</protein>
<dbReference type="InterPro" id="IPR045851">
    <property type="entry name" value="AMP-bd_C_sf"/>
</dbReference>
<gene>
    <name evidence="3" type="ORF">CC85DRAFT_284045</name>
</gene>
<dbReference type="InterPro" id="IPR042099">
    <property type="entry name" value="ANL_N_sf"/>
</dbReference>
<dbReference type="Gene3D" id="3.30.300.30">
    <property type="match status" value="1"/>
</dbReference>
<name>A0A0J1B8B8_9TREE</name>